<sequence>MKTLLIRAATLTLSLAALNGTPAQALCAAPPDLNGTWRANDGGTYHVRQIGTQVWWVGLSSDGGKSWTNVFHGTRSGNTVTGSWADTPRGAARSSGTLTLKLSGVNAVLGFKRTAATGGFGGSTWFMPCDDTVLNPSN</sequence>
<name>A0A6I4YGB7_9DEIO</name>
<keyword evidence="1" id="KW-0732">Signal</keyword>
<dbReference type="EMBL" id="WVHK01000020">
    <property type="protein sequence ID" value="MXV19480.1"/>
    <property type="molecule type" value="Genomic_DNA"/>
</dbReference>
<comment type="caution">
    <text evidence="2">The sequence shown here is derived from an EMBL/GenBank/DDBJ whole genome shotgun (WGS) entry which is preliminary data.</text>
</comment>
<accession>A0A6I4YGB7</accession>
<proteinExistence type="predicted"/>
<feature type="signal peptide" evidence="1">
    <location>
        <begin position="1"/>
        <end position="25"/>
    </location>
</feature>
<keyword evidence="3" id="KW-1185">Reference proteome</keyword>
<dbReference type="Proteomes" id="UP000430519">
    <property type="component" value="Unassembled WGS sequence"/>
</dbReference>
<feature type="chain" id="PRO_5026337953" description="Glycosyl hydrolase" evidence="1">
    <location>
        <begin position="26"/>
        <end position="138"/>
    </location>
</feature>
<evidence type="ECO:0000256" key="1">
    <source>
        <dbReference type="SAM" id="SignalP"/>
    </source>
</evidence>
<organism evidence="2 3">
    <name type="scientific">Deinococcus xianganensis</name>
    <dbReference type="NCBI Taxonomy" id="1507289"/>
    <lineage>
        <taxon>Bacteria</taxon>
        <taxon>Thermotogati</taxon>
        <taxon>Deinococcota</taxon>
        <taxon>Deinococci</taxon>
        <taxon>Deinococcales</taxon>
        <taxon>Deinococcaceae</taxon>
        <taxon>Deinococcus</taxon>
    </lineage>
</organism>
<gene>
    <name evidence="2" type="ORF">GLX28_07520</name>
</gene>
<dbReference type="AlphaFoldDB" id="A0A6I4YGB7"/>
<dbReference type="RefSeq" id="WP_160978201.1">
    <property type="nucleotide sequence ID" value="NZ_WVHK01000020.1"/>
</dbReference>
<protein>
    <recommendedName>
        <fullName evidence="4">Glycosyl hydrolase</fullName>
    </recommendedName>
</protein>
<evidence type="ECO:0000313" key="3">
    <source>
        <dbReference type="Proteomes" id="UP000430519"/>
    </source>
</evidence>
<evidence type="ECO:0000313" key="2">
    <source>
        <dbReference type="EMBL" id="MXV19480.1"/>
    </source>
</evidence>
<reference evidence="2 3" key="1">
    <citation type="submission" date="2019-11" db="EMBL/GenBank/DDBJ databases">
        <title>Genome sequence of Deinococcus xianganensis Y35, AI-2 producing algicidal bacterium, isolated from lake water.</title>
        <authorList>
            <person name="Li Y."/>
        </authorList>
    </citation>
    <scope>NUCLEOTIDE SEQUENCE [LARGE SCALE GENOMIC DNA]</scope>
    <source>
        <strain evidence="2 3">Y35</strain>
    </source>
</reference>
<evidence type="ECO:0008006" key="4">
    <source>
        <dbReference type="Google" id="ProtNLM"/>
    </source>
</evidence>